<keyword evidence="2" id="KW-0812">Transmembrane</keyword>
<evidence type="ECO:0000313" key="5">
    <source>
        <dbReference type="Proteomes" id="UP000222531"/>
    </source>
</evidence>
<dbReference type="InterPro" id="IPR028087">
    <property type="entry name" value="Tad_N"/>
</dbReference>
<dbReference type="Pfam" id="PF13400">
    <property type="entry name" value="Tad"/>
    <property type="match status" value="1"/>
</dbReference>
<accession>A0A2G1XE75</accession>
<feature type="compositionally biased region" description="Pro residues" evidence="1">
    <location>
        <begin position="170"/>
        <end position="198"/>
    </location>
</feature>
<feature type="transmembrane region" description="Helical" evidence="2">
    <location>
        <begin position="25"/>
        <end position="45"/>
    </location>
</feature>
<sequence length="233" mass="22948">MSAAADGGAAGRPVAGPARDAGQAFPLYVTAVAALLLLALAFFVVGRAGAVKNGAQTAADAAALAAAQDYREQLRAGFLAALGAGGDWAGWLAGTGAQTGPACRAAAAYAGLNDARPDIRCDPGEAPGSFTVTVTSARPVGRSVVPGTETRHAKATATAEVAPRCTAGPQPAPAPTPTAAPTRQPSPAPTGTPAPQPAQPVTLTCDDGPLVIDLQRAGAVVKATDLFTVHLAD</sequence>
<dbReference type="RefSeq" id="WP_099201487.1">
    <property type="nucleotide sequence ID" value="NZ_JBIRXA010000003.1"/>
</dbReference>
<keyword evidence="2" id="KW-0472">Membrane</keyword>
<keyword evidence="2" id="KW-1133">Transmembrane helix</keyword>
<organism evidence="4 5">
    <name type="scientific">Streptomyces cinnamoneus</name>
    <name type="common">Streptoverticillium cinnamoneum</name>
    <dbReference type="NCBI Taxonomy" id="53446"/>
    <lineage>
        <taxon>Bacteria</taxon>
        <taxon>Bacillati</taxon>
        <taxon>Actinomycetota</taxon>
        <taxon>Actinomycetes</taxon>
        <taxon>Kitasatosporales</taxon>
        <taxon>Streptomycetaceae</taxon>
        <taxon>Streptomyces</taxon>
        <taxon>Streptomyces cinnamoneus group</taxon>
    </lineage>
</organism>
<dbReference type="Proteomes" id="UP000222531">
    <property type="component" value="Unassembled WGS sequence"/>
</dbReference>
<dbReference type="EMBL" id="NHZO01000154">
    <property type="protein sequence ID" value="PHQ49544.1"/>
    <property type="molecule type" value="Genomic_DNA"/>
</dbReference>
<comment type="caution">
    <text evidence="4">The sequence shown here is derived from an EMBL/GenBank/DDBJ whole genome shotgun (WGS) entry which is preliminary data.</text>
</comment>
<dbReference type="AlphaFoldDB" id="A0A2G1XE75"/>
<evidence type="ECO:0000313" key="4">
    <source>
        <dbReference type="EMBL" id="PHQ49544.1"/>
    </source>
</evidence>
<feature type="domain" description="Putative Flp pilus-assembly TadG-like N-terminal" evidence="3">
    <location>
        <begin position="22"/>
        <end position="69"/>
    </location>
</feature>
<proteinExistence type="predicted"/>
<reference evidence="4 5" key="1">
    <citation type="journal article" date="2017" name="Biochemistry">
        <title>Identification of the Biosynthetic Pathway for the Antibiotic Bicyclomycin.</title>
        <authorList>
            <person name="Patteson J."/>
            <person name="Cai W."/>
            <person name="Johnson R.A."/>
            <person name="Santa Maria K."/>
            <person name="Li B."/>
        </authorList>
    </citation>
    <scope>NUCLEOTIDE SEQUENCE [LARGE SCALE GENOMIC DNA]</scope>
    <source>
        <strain evidence="4 5">ATCC 21532</strain>
    </source>
</reference>
<evidence type="ECO:0000259" key="3">
    <source>
        <dbReference type="Pfam" id="PF13400"/>
    </source>
</evidence>
<name>A0A2G1XE75_STRCJ</name>
<gene>
    <name evidence="4" type="ORF">BLA24_26305</name>
</gene>
<evidence type="ECO:0000256" key="1">
    <source>
        <dbReference type="SAM" id="MobiDB-lite"/>
    </source>
</evidence>
<feature type="region of interest" description="Disordered" evidence="1">
    <location>
        <begin position="142"/>
        <end position="201"/>
    </location>
</feature>
<protein>
    <recommendedName>
        <fullName evidence="3">Putative Flp pilus-assembly TadG-like N-terminal domain-containing protein</fullName>
    </recommendedName>
</protein>
<evidence type="ECO:0000256" key="2">
    <source>
        <dbReference type="SAM" id="Phobius"/>
    </source>
</evidence>
<keyword evidence="5" id="KW-1185">Reference proteome</keyword>